<feature type="transmembrane region" description="Helical" evidence="1">
    <location>
        <begin position="56"/>
        <end position="75"/>
    </location>
</feature>
<organism evidence="2 3">
    <name type="scientific">Streptomyces umbrinus</name>
    <dbReference type="NCBI Taxonomy" id="67370"/>
    <lineage>
        <taxon>Bacteria</taxon>
        <taxon>Bacillati</taxon>
        <taxon>Actinomycetota</taxon>
        <taxon>Actinomycetes</taxon>
        <taxon>Kitasatosporales</taxon>
        <taxon>Streptomycetaceae</taxon>
        <taxon>Streptomyces</taxon>
        <taxon>Streptomyces phaeochromogenes group</taxon>
    </lineage>
</organism>
<evidence type="ECO:0000313" key="3">
    <source>
        <dbReference type="Proteomes" id="UP001230328"/>
    </source>
</evidence>
<feature type="transmembrane region" description="Helical" evidence="1">
    <location>
        <begin position="33"/>
        <end position="50"/>
    </location>
</feature>
<dbReference type="RefSeq" id="WP_307520609.1">
    <property type="nucleotide sequence ID" value="NZ_JAUSZI010000002.1"/>
</dbReference>
<feature type="transmembrane region" description="Helical" evidence="1">
    <location>
        <begin position="82"/>
        <end position="99"/>
    </location>
</feature>
<evidence type="ECO:0000256" key="1">
    <source>
        <dbReference type="SAM" id="Phobius"/>
    </source>
</evidence>
<comment type="caution">
    <text evidence="2">The sequence shown here is derived from an EMBL/GenBank/DDBJ whole genome shotgun (WGS) entry which is preliminary data.</text>
</comment>
<keyword evidence="1" id="KW-0472">Membrane</keyword>
<reference evidence="2 3" key="1">
    <citation type="submission" date="2023-07" db="EMBL/GenBank/DDBJ databases">
        <title>Comparative genomics of wheat-associated soil bacteria to identify genetic determinants of phenazine resistance.</title>
        <authorList>
            <person name="Mouncey N."/>
        </authorList>
    </citation>
    <scope>NUCLEOTIDE SEQUENCE [LARGE SCALE GENOMIC DNA]</scope>
    <source>
        <strain evidence="2 3">V2I4</strain>
    </source>
</reference>
<keyword evidence="1" id="KW-1133">Transmembrane helix</keyword>
<accession>A0ABU0SNY5</accession>
<protein>
    <submittedName>
        <fullName evidence="2">Uncharacterized protein</fullName>
    </submittedName>
</protein>
<evidence type="ECO:0000313" key="2">
    <source>
        <dbReference type="EMBL" id="MDQ1025276.1"/>
    </source>
</evidence>
<name>A0ABU0SNY5_9ACTN</name>
<sequence length="140" mass="15692">MADKGKHGFVRSVRRFFWLPRDMPRRPAAAMPLVRAWLFALAVGALFAVFTPDDDVLTPSIMTVVVWVATLDDVIKGVRHRWPAFLISWAVGWGLARLLSVKLPGLGDSHWDEFAAFAPATAVSVVMFVEITRLPQNRHL</sequence>
<dbReference type="Proteomes" id="UP001230328">
    <property type="component" value="Unassembled WGS sequence"/>
</dbReference>
<gene>
    <name evidence="2" type="ORF">QF035_002858</name>
</gene>
<keyword evidence="3" id="KW-1185">Reference proteome</keyword>
<proteinExistence type="predicted"/>
<keyword evidence="1" id="KW-0812">Transmembrane</keyword>
<dbReference type="EMBL" id="JAUSZI010000002">
    <property type="protein sequence ID" value="MDQ1025276.1"/>
    <property type="molecule type" value="Genomic_DNA"/>
</dbReference>
<feature type="transmembrane region" description="Helical" evidence="1">
    <location>
        <begin position="114"/>
        <end position="132"/>
    </location>
</feature>